<proteinExistence type="inferred from homology"/>
<dbReference type="KEGG" id="pkz:C5L36_0B06820"/>
<dbReference type="EMBL" id="CP028774">
    <property type="protein sequence ID" value="AWU75437.1"/>
    <property type="molecule type" value="Genomic_DNA"/>
</dbReference>
<dbReference type="Gene3D" id="1.10.290.10">
    <property type="entry name" value="Topoisomerase I, domain 4"/>
    <property type="match status" value="1"/>
</dbReference>
<comment type="function">
    <text evidence="6">Introduces a single-strand break via transesterification at a target site in duplex DNA. Releases the supercoiling and torsional tension of DNA introduced during the DNA replication and transcription by transiently cleaving and rejoining one strand of the DNA duplex. The scissile phosphodiester is attacked by the catalytic tyrosine of the enzyme, resulting in the formation of a DNA-(5'-phosphotyrosyl)-enzyme intermediate and the expulsion of a 3'-OH DNA strand.</text>
</comment>
<evidence type="ECO:0000313" key="9">
    <source>
        <dbReference type="EMBL" id="AWU75437.1"/>
    </source>
</evidence>
<dbReference type="GO" id="GO:0006265">
    <property type="term" value="P:DNA topological change"/>
    <property type="evidence" value="ECO:0007669"/>
    <property type="project" value="InterPro"/>
</dbReference>
<dbReference type="PROSITE" id="PS52039">
    <property type="entry name" value="TOPO_IA_2"/>
    <property type="match status" value="1"/>
</dbReference>
<dbReference type="InterPro" id="IPR003602">
    <property type="entry name" value="Topo_IA_DNA-bd_dom"/>
</dbReference>
<dbReference type="OrthoDB" id="430051at2759"/>
<accession>A0A2U9R291</accession>
<dbReference type="EC" id="5.6.2.1" evidence="6"/>
<dbReference type="InterPro" id="IPR034144">
    <property type="entry name" value="TOPRIM_TopoIII"/>
</dbReference>
<keyword evidence="3 6" id="KW-0799">Topoisomerase</keyword>
<dbReference type="InterPro" id="IPR013497">
    <property type="entry name" value="Topo_IA_cen"/>
</dbReference>
<dbReference type="PANTHER" id="PTHR11390:SF21">
    <property type="entry name" value="DNA TOPOISOMERASE 3-ALPHA"/>
    <property type="match status" value="1"/>
</dbReference>
<dbReference type="Pfam" id="PF01751">
    <property type="entry name" value="Toprim"/>
    <property type="match status" value="1"/>
</dbReference>
<evidence type="ECO:0000256" key="1">
    <source>
        <dbReference type="ARBA" id="ARBA00000213"/>
    </source>
</evidence>
<comment type="similarity">
    <text evidence="2 6">Belongs to the type IA topoisomerase family.</text>
</comment>
<evidence type="ECO:0000256" key="2">
    <source>
        <dbReference type="ARBA" id="ARBA00009446"/>
    </source>
</evidence>
<dbReference type="InterPro" id="IPR013826">
    <property type="entry name" value="Topo_IA_cen_sub3"/>
</dbReference>
<keyword evidence="4 6" id="KW-0238">DNA-binding</keyword>
<dbReference type="InterPro" id="IPR013824">
    <property type="entry name" value="Topo_IA_cen_sub1"/>
</dbReference>
<evidence type="ECO:0000256" key="5">
    <source>
        <dbReference type="ARBA" id="ARBA00023235"/>
    </source>
</evidence>
<dbReference type="InterPro" id="IPR000380">
    <property type="entry name" value="Topo_IA"/>
</dbReference>
<dbReference type="GO" id="GO:0003677">
    <property type="term" value="F:DNA binding"/>
    <property type="evidence" value="ECO:0007669"/>
    <property type="project" value="UniProtKB-KW"/>
</dbReference>
<dbReference type="RefSeq" id="XP_029320914.1">
    <property type="nucleotide sequence ID" value="XM_029465055.1"/>
</dbReference>
<sequence>MAVKVLCVAEKNKISKGVAELLSNKHFQTKDTRNKYVKNYTFRCKLPQWGDCDITMTAVAGHILEKDLPKGYGWNDVRNVDLLSCPLIDRFSSKDSEKIASNIKDLAKEADILMIWTDYDREGEYIGYEIMVQAQAGNGRFNLDTTYRAKFSHLERNHIYAAACNPIRLDKNAIQAVSTRIEIDLRSGFCFTRLLTTSLKSYLQNDDKSLVSYGSCQFPTLGFVVDRAKRMKYFKSEEYWGINISIRKDRKKYPFSWSRNRLFDRLLTISIYQNCIENQGDNVVVTKVDNKPTTRYAPLPLTTVELQKDCSKYFKLSAKDTLNVAEGLYTKGFISYPRTETDSFPSKMDFKEYIGKQTQSSEWGGYAKMLIDDPSKFRIPRRGKNNDEAHPPIHPVSYAGSLTGREKQVYEYIVRRFLACCSLDAKGASTTITVRWSTEYFSTTGTVVLERNFYDIFKYANWTSSSKSLPVLAVGEQVPIADAKITSGKTSKPQPLTETELIALMDKNGIGTDATIAEHIEKIIQRQYVIKEKDGHGRGAKECLFPTPLGYALVDGFSKIDLQDISLTKPFLRKDMESDLSAICDGRKTKQEVLQETLKIYKDAYSITEDQMPLLIRAYRDSIRHVQSQT</sequence>
<dbReference type="SMART" id="SM00493">
    <property type="entry name" value="TOPRIM"/>
    <property type="match status" value="1"/>
</dbReference>
<dbReference type="PROSITE" id="PS50880">
    <property type="entry name" value="TOPRIM"/>
    <property type="match status" value="1"/>
</dbReference>
<dbReference type="InterPro" id="IPR013825">
    <property type="entry name" value="Topo_IA_cen_sub2"/>
</dbReference>
<feature type="domain" description="Topo IA-type catalytic" evidence="8">
    <location>
        <begin position="170"/>
        <end position="605"/>
    </location>
</feature>
<dbReference type="FunFam" id="1.10.290.10:FF:000001">
    <property type="entry name" value="DNA topoisomerase"/>
    <property type="match status" value="1"/>
</dbReference>
<dbReference type="STRING" id="4909.A0A2U9R291"/>
<dbReference type="SUPFAM" id="SSF56712">
    <property type="entry name" value="Prokaryotic type I DNA topoisomerase"/>
    <property type="match status" value="1"/>
</dbReference>
<dbReference type="PROSITE" id="PS00396">
    <property type="entry name" value="TOPO_IA_1"/>
    <property type="match status" value="1"/>
</dbReference>
<dbReference type="CDD" id="cd00186">
    <property type="entry name" value="TOP1Ac"/>
    <property type="match status" value="1"/>
</dbReference>
<evidence type="ECO:0000259" key="8">
    <source>
        <dbReference type="PROSITE" id="PS52039"/>
    </source>
</evidence>
<dbReference type="GO" id="GO:0003917">
    <property type="term" value="F:DNA topoisomerase type I (single strand cut, ATP-independent) activity"/>
    <property type="evidence" value="ECO:0007669"/>
    <property type="project" value="UniProtKB-EC"/>
</dbReference>
<dbReference type="Pfam" id="PF01131">
    <property type="entry name" value="Topoisom_bac"/>
    <property type="match status" value="1"/>
</dbReference>
<dbReference type="VEuPathDB" id="FungiDB:C5L36_0B06820"/>
<dbReference type="GeneID" id="40383202"/>
<feature type="domain" description="Toprim" evidence="7">
    <location>
        <begin position="4"/>
        <end position="159"/>
    </location>
</feature>
<dbReference type="Gene3D" id="1.10.460.10">
    <property type="entry name" value="Topoisomerase I, domain 2"/>
    <property type="match status" value="1"/>
</dbReference>
<dbReference type="InterPro" id="IPR006171">
    <property type="entry name" value="TOPRIM_dom"/>
</dbReference>
<evidence type="ECO:0000259" key="7">
    <source>
        <dbReference type="PROSITE" id="PS50880"/>
    </source>
</evidence>
<evidence type="ECO:0000256" key="6">
    <source>
        <dbReference type="RuleBase" id="RU362092"/>
    </source>
</evidence>
<evidence type="ECO:0000256" key="3">
    <source>
        <dbReference type="ARBA" id="ARBA00023029"/>
    </source>
</evidence>
<dbReference type="InterPro" id="IPR023405">
    <property type="entry name" value="Topo_IA_core_domain"/>
</dbReference>
<dbReference type="InterPro" id="IPR003601">
    <property type="entry name" value="Topo_IA_2"/>
</dbReference>
<keyword evidence="5 6" id="KW-0413">Isomerase</keyword>
<organism evidence="9 10">
    <name type="scientific">Pichia kudriavzevii</name>
    <name type="common">Yeast</name>
    <name type="synonym">Issatchenkia orientalis</name>
    <dbReference type="NCBI Taxonomy" id="4909"/>
    <lineage>
        <taxon>Eukaryota</taxon>
        <taxon>Fungi</taxon>
        <taxon>Dikarya</taxon>
        <taxon>Ascomycota</taxon>
        <taxon>Saccharomycotina</taxon>
        <taxon>Pichiomycetes</taxon>
        <taxon>Pichiales</taxon>
        <taxon>Pichiaceae</taxon>
        <taxon>Pichia</taxon>
    </lineage>
</organism>
<dbReference type="PRINTS" id="PR00417">
    <property type="entry name" value="PRTPISMRASEI"/>
</dbReference>
<dbReference type="GO" id="GO:0031422">
    <property type="term" value="C:RecQ family helicase-topoisomerase III complex"/>
    <property type="evidence" value="ECO:0007669"/>
    <property type="project" value="TreeGrafter"/>
</dbReference>
<evidence type="ECO:0000256" key="4">
    <source>
        <dbReference type="ARBA" id="ARBA00023125"/>
    </source>
</evidence>
<evidence type="ECO:0000313" key="10">
    <source>
        <dbReference type="Proteomes" id="UP000249293"/>
    </source>
</evidence>
<dbReference type="SMART" id="SM00437">
    <property type="entry name" value="TOP1Ac"/>
    <property type="match status" value="1"/>
</dbReference>
<dbReference type="GO" id="GO:0035825">
    <property type="term" value="P:homologous recombination"/>
    <property type="evidence" value="ECO:0007669"/>
    <property type="project" value="UniProtKB-ARBA"/>
</dbReference>
<reference evidence="9 10" key="1">
    <citation type="submission" date="2018-06" db="EMBL/GenBank/DDBJ databases">
        <title>Population genomics shows no distinction between pathogenic Candida krusei and environmental Pichia kudriavzevii: One species, four names.</title>
        <authorList>
            <person name="Douglass A.P."/>
            <person name="Offei B."/>
            <person name="Braun-Galleani S."/>
            <person name="Coughlan A.Y."/>
            <person name="Martos A."/>
            <person name="Ortiz-Merino R.A."/>
            <person name="Byrne K.P."/>
            <person name="Wolfe K.H."/>
        </authorList>
    </citation>
    <scope>NUCLEOTIDE SEQUENCE [LARGE SCALE GENOMIC DNA]</scope>
    <source>
        <strain evidence="9 10">CBS573</strain>
    </source>
</reference>
<dbReference type="Gene3D" id="3.40.50.140">
    <property type="match status" value="1"/>
</dbReference>
<dbReference type="CDD" id="cd03362">
    <property type="entry name" value="TOPRIM_TopoIA_TopoIII"/>
    <property type="match status" value="1"/>
</dbReference>
<comment type="catalytic activity">
    <reaction evidence="1 6">
        <text>ATP-independent breakage of single-stranded DNA, followed by passage and rejoining.</text>
        <dbReference type="EC" id="5.6.2.1"/>
    </reaction>
</comment>
<dbReference type="FunFam" id="3.40.50.140:FF:000003">
    <property type="entry name" value="DNA topoisomerase"/>
    <property type="match status" value="1"/>
</dbReference>
<name>A0A2U9R291_PICKU</name>
<gene>
    <name evidence="9" type="ORF">C5L36_0B06820</name>
</gene>
<dbReference type="InterPro" id="IPR023406">
    <property type="entry name" value="Topo_IA_AS"/>
</dbReference>
<dbReference type="Proteomes" id="UP000249293">
    <property type="component" value="Chromosome 2"/>
</dbReference>
<dbReference type="GO" id="GO:0006281">
    <property type="term" value="P:DNA repair"/>
    <property type="evidence" value="ECO:0007669"/>
    <property type="project" value="TreeGrafter"/>
</dbReference>
<dbReference type="PANTHER" id="PTHR11390">
    <property type="entry name" value="PROKARYOTIC DNA TOPOISOMERASE"/>
    <property type="match status" value="1"/>
</dbReference>
<dbReference type="SMART" id="SM00436">
    <property type="entry name" value="TOP1Bc"/>
    <property type="match status" value="1"/>
</dbReference>
<dbReference type="GO" id="GO:0005634">
    <property type="term" value="C:nucleus"/>
    <property type="evidence" value="ECO:0007669"/>
    <property type="project" value="TreeGrafter"/>
</dbReference>
<dbReference type="AlphaFoldDB" id="A0A2U9R291"/>
<dbReference type="Gene3D" id="2.70.20.10">
    <property type="entry name" value="Topoisomerase I, domain 3"/>
    <property type="match status" value="1"/>
</dbReference>
<keyword evidence="10" id="KW-1185">Reference proteome</keyword>
<protein>
    <recommendedName>
        <fullName evidence="6">DNA topoisomerase</fullName>
        <ecNumber evidence="6">5.6.2.1</ecNumber>
    </recommendedName>
</protein>